<name>A0A9D9J3I9_9BACT</name>
<protein>
    <submittedName>
        <fullName evidence="1">PD-(D/E)XK nuclease family transposase</fullName>
    </submittedName>
</protein>
<proteinExistence type="predicted"/>
<gene>
    <name evidence="1" type="ORF">IAB78_00185</name>
    <name evidence="2" type="ORF">IAB78_03515</name>
</gene>
<feature type="non-terminal residue" evidence="1">
    <location>
        <position position="42"/>
    </location>
</feature>
<reference evidence="1" key="1">
    <citation type="submission" date="2020-10" db="EMBL/GenBank/DDBJ databases">
        <authorList>
            <person name="Gilroy R."/>
        </authorList>
    </citation>
    <scope>NUCLEOTIDE SEQUENCE</scope>
    <source>
        <strain evidence="1">B2-16538</strain>
    </source>
</reference>
<evidence type="ECO:0000313" key="1">
    <source>
        <dbReference type="EMBL" id="MBO8484829.1"/>
    </source>
</evidence>
<dbReference type="Proteomes" id="UP000823750">
    <property type="component" value="Unassembled WGS sequence"/>
</dbReference>
<dbReference type="EMBL" id="JADILX010000063">
    <property type="protein sequence ID" value="MBO8485474.1"/>
    <property type="molecule type" value="Genomic_DNA"/>
</dbReference>
<organism evidence="1 3">
    <name type="scientific">Candidatus Cryptobacteroides excrementavium</name>
    <dbReference type="NCBI Taxonomy" id="2840759"/>
    <lineage>
        <taxon>Bacteria</taxon>
        <taxon>Pseudomonadati</taxon>
        <taxon>Bacteroidota</taxon>
        <taxon>Bacteroidia</taxon>
        <taxon>Bacteroidales</taxon>
        <taxon>Candidatus Cryptobacteroides</taxon>
    </lineage>
</organism>
<comment type="caution">
    <text evidence="1">The sequence shown here is derived from an EMBL/GenBank/DDBJ whole genome shotgun (WGS) entry which is preliminary data.</text>
</comment>
<accession>A0A9D9J3I9</accession>
<dbReference type="EMBL" id="JADILX010000004">
    <property type="protein sequence ID" value="MBO8484829.1"/>
    <property type="molecule type" value="Genomic_DNA"/>
</dbReference>
<evidence type="ECO:0000313" key="2">
    <source>
        <dbReference type="EMBL" id="MBO8485474.1"/>
    </source>
</evidence>
<sequence length="42" mass="4781">MDILTEAGFKAVFGVEKNKDVLIDLLNVLLPEHRRVHDLSYA</sequence>
<evidence type="ECO:0000313" key="3">
    <source>
        <dbReference type="Proteomes" id="UP000823750"/>
    </source>
</evidence>
<dbReference type="Pfam" id="PF12784">
    <property type="entry name" value="PDDEXK_2"/>
    <property type="match status" value="1"/>
</dbReference>
<dbReference type="AlphaFoldDB" id="A0A9D9J3I9"/>
<reference evidence="1" key="2">
    <citation type="journal article" date="2021" name="PeerJ">
        <title>Extensive microbial diversity within the chicken gut microbiome revealed by metagenomics and culture.</title>
        <authorList>
            <person name="Gilroy R."/>
            <person name="Ravi A."/>
            <person name="Getino M."/>
            <person name="Pursley I."/>
            <person name="Horton D.L."/>
            <person name="Alikhan N.F."/>
            <person name="Baker D."/>
            <person name="Gharbi K."/>
            <person name="Hall N."/>
            <person name="Watson M."/>
            <person name="Adriaenssens E.M."/>
            <person name="Foster-Nyarko E."/>
            <person name="Jarju S."/>
            <person name="Secka A."/>
            <person name="Antonio M."/>
            <person name="Oren A."/>
            <person name="Chaudhuri R.R."/>
            <person name="La Ragione R."/>
            <person name="Hildebrand F."/>
            <person name="Pallen M.J."/>
        </authorList>
    </citation>
    <scope>NUCLEOTIDE SEQUENCE</scope>
    <source>
        <strain evidence="1">B2-16538</strain>
    </source>
</reference>